<evidence type="ECO:0000256" key="3">
    <source>
        <dbReference type="ARBA" id="ARBA00013080"/>
    </source>
</evidence>
<evidence type="ECO:0000256" key="1">
    <source>
        <dbReference type="ARBA" id="ARBA00005196"/>
    </source>
</evidence>
<comment type="caution">
    <text evidence="8">Lacks conserved residue(s) required for the propagation of feature annotation.</text>
</comment>
<dbReference type="PANTHER" id="PTHR31689:SF0">
    <property type="entry name" value="DIAMINOPIMELATE EPIMERASE"/>
    <property type="match status" value="1"/>
</dbReference>
<evidence type="ECO:0000313" key="11">
    <source>
        <dbReference type="Proteomes" id="UP000238430"/>
    </source>
</evidence>
<dbReference type="GO" id="GO:0009089">
    <property type="term" value="P:lysine biosynthetic process via diaminopimelate"/>
    <property type="evidence" value="ECO:0007669"/>
    <property type="project" value="UniProtKB-UniRule"/>
</dbReference>
<comment type="catalytic activity">
    <reaction evidence="7 8">
        <text>(2S,6S)-2,6-diaminopimelate = meso-2,6-diaminopimelate</text>
        <dbReference type="Rhea" id="RHEA:15393"/>
        <dbReference type="ChEBI" id="CHEBI:57609"/>
        <dbReference type="ChEBI" id="CHEBI:57791"/>
        <dbReference type="EC" id="5.1.1.7"/>
    </reaction>
</comment>
<dbReference type="AlphaFoldDB" id="A0A2T1NH76"/>
<feature type="active site" evidence="9">
    <location>
        <position position="74"/>
    </location>
</feature>
<keyword evidence="6 8" id="KW-0413">Isomerase</keyword>
<dbReference type="InterPro" id="IPR018510">
    <property type="entry name" value="DAP_epimerase_AS"/>
</dbReference>
<comment type="function">
    <text evidence="8">Catalyzes the stereoinversion of LL-2,6-diaminopimelate (L,L-DAP) to meso-diaminopimelate (meso-DAP), a precursor of L-lysine and an essential component of the bacterial peptidoglycan.</text>
</comment>
<comment type="caution">
    <text evidence="10">The sequence shown here is derived from an EMBL/GenBank/DDBJ whole genome shotgun (WGS) entry which is preliminary data.</text>
</comment>
<feature type="site" description="Could be important to modulate the pK values of the two catalytic cysteine residues" evidence="8">
    <location>
        <position position="188"/>
    </location>
</feature>
<dbReference type="NCBIfam" id="TIGR00652">
    <property type="entry name" value="DapF"/>
    <property type="match status" value="1"/>
</dbReference>
<feature type="binding site" evidence="8">
    <location>
        <position position="170"/>
    </location>
    <ligand>
        <name>substrate</name>
    </ligand>
</feature>
<organism evidence="10 11">
    <name type="scientific">Mesoflavibacter zeaxanthinifaciens subsp. sabulilitoris</name>
    <dbReference type="NCBI Taxonomy" id="1520893"/>
    <lineage>
        <taxon>Bacteria</taxon>
        <taxon>Pseudomonadati</taxon>
        <taxon>Bacteroidota</taxon>
        <taxon>Flavobacteriia</taxon>
        <taxon>Flavobacteriales</taxon>
        <taxon>Flavobacteriaceae</taxon>
        <taxon>Mesoflavibacter</taxon>
    </lineage>
</organism>
<comment type="similarity">
    <text evidence="2 8">Belongs to the diaminopimelate epimerase family.</text>
</comment>
<feature type="site" description="Could be important to modulate the pK values of the two catalytic cysteine residues" evidence="8">
    <location>
        <position position="138"/>
    </location>
</feature>
<protein>
    <recommendedName>
        <fullName evidence="3 8">Diaminopimelate epimerase</fullName>
        <shortName evidence="8">DAP epimerase</shortName>
        <ecNumber evidence="3 8">5.1.1.7</ecNumber>
    </recommendedName>
    <alternativeName>
        <fullName evidence="8">PLP-independent amino acid racemase</fullName>
    </alternativeName>
</protein>
<dbReference type="PROSITE" id="PS01326">
    <property type="entry name" value="DAP_EPIMERASE"/>
    <property type="match status" value="1"/>
</dbReference>
<feature type="binding site" evidence="8">
    <location>
        <position position="65"/>
    </location>
    <ligand>
        <name>substrate</name>
    </ligand>
</feature>
<evidence type="ECO:0000256" key="6">
    <source>
        <dbReference type="ARBA" id="ARBA00023235"/>
    </source>
</evidence>
<sequence>MTLTFYKYQGTGNDFVIIDNRQELFNKNDTKYVKFLCDRRFGIGADGLILLENHPDADFKMVYYNADGNESTMCGNGGRCIVAFAEFLGIFKNTTTFYAIDGLHHAKIEENLIHLQMKNVETIDTFTTHHFLDTGSPHHVQFVDNLKTFNVKAEGEKIRYGAPYNQAGSNVNFVEKINPNTFAVRTYERGVEDETLSCGTGVTAVAIAMYDSGESASNIINLNVEGGQLKVSFDKVEDTYKNVMLIGPATQVFKGEIEC</sequence>
<reference evidence="10 11" key="1">
    <citation type="submission" date="2018-03" db="EMBL/GenBank/DDBJ databases">
        <title>Mesoflavibacter sp. HG37 and Mesoflavibacter sp. HG96 sp.nov., two marine bacteria isolated from seawater of Western Pacific Ocean.</title>
        <authorList>
            <person name="Cheng H."/>
            <person name="Wu Y.-H."/>
            <person name="Guo L.-L."/>
            <person name="Xu X.-W."/>
        </authorList>
    </citation>
    <scope>NUCLEOTIDE SEQUENCE [LARGE SCALE GENOMIC DNA]</scope>
    <source>
        <strain evidence="10 11">KCTC 42117</strain>
    </source>
</reference>
<dbReference type="GO" id="GO:0008837">
    <property type="term" value="F:diaminopimelate epimerase activity"/>
    <property type="evidence" value="ECO:0007669"/>
    <property type="project" value="UniProtKB-UniRule"/>
</dbReference>
<evidence type="ECO:0000256" key="7">
    <source>
        <dbReference type="ARBA" id="ARBA00051712"/>
    </source>
</evidence>
<proteinExistence type="inferred from homology"/>
<dbReference type="EC" id="5.1.1.7" evidence="3 8"/>
<feature type="active site" description="Proton donor" evidence="8">
    <location>
        <position position="74"/>
    </location>
</feature>
<dbReference type="RefSeq" id="WP_027878729.1">
    <property type="nucleotide sequence ID" value="NZ_JACHWV010000001.1"/>
</dbReference>
<dbReference type="GO" id="GO:0005829">
    <property type="term" value="C:cytosol"/>
    <property type="evidence" value="ECO:0007669"/>
    <property type="project" value="TreeGrafter"/>
</dbReference>
<feature type="binding site" evidence="8">
    <location>
        <begin position="75"/>
        <end position="76"/>
    </location>
    <ligand>
        <name>substrate</name>
    </ligand>
</feature>
<keyword evidence="8" id="KW-0963">Cytoplasm</keyword>
<keyword evidence="5 8" id="KW-0457">Lysine biosynthesis</keyword>
<dbReference type="HAMAP" id="MF_00197">
    <property type="entry name" value="DAP_epimerase"/>
    <property type="match status" value="1"/>
</dbReference>
<dbReference type="SUPFAM" id="SSF54506">
    <property type="entry name" value="Diaminopimelate epimerase-like"/>
    <property type="match status" value="2"/>
</dbReference>
<evidence type="ECO:0000313" key="10">
    <source>
        <dbReference type="EMBL" id="PSG92231.1"/>
    </source>
</evidence>
<gene>
    <name evidence="8" type="primary">dapF</name>
    <name evidence="10" type="ORF">C7H61_06550</name>
</gene>
<evidence type="ECO:0000256" key="4">
    <source>
        <dbReference type="ARBA" id="ARBA00022605"/>
    </source>
</evidence>
<feature type="binding site" evidence="8">
    <location>
        <begin position="188"/>
        <end position="189"/>
    </location>
    <ligand>
        <name>substrate</name>
    </ligand>
</feature>
<dbReference type="OrthoDB" id="9805408at2"/>
<evidence type="ECO:0000256" key="9">
    <source>
        <dbReference type="PROSITE-ProRule" id="PRU10125"/>
    </source>
</evidence>
<dbReference type="InterPro" id="IPR001653">
    <property type="entry name" value="DAP_epimerase_DapF"/>
</dbReference>
<evidence type="ECO:0000256" key="2">
    <source>
        <dbReference type="ARBA" id="ARBA00010219"/>
    </source>
</evidence>
<name>A0A2T1NH76_9FLAO</name>
<feature type="binding site" evidence="8">
    <location>
        <position position="13"/>
    </location>
    <ligand>
        <name>substrate</name>
    </ligand>
</feature>
<comment type="pathway">
    <text evidence="1 8">Amino-acid biosynthesis; L-lysine biosynthesis via DAP pathway; DL-2,6-diaminopimelate from LL-2,6-diaminopimelate: step 1/1.</text>
</comment>
<dbReference type="Gene3D" id="3.10.310.10">
    <property type="entry name" value="Diaminopimelate Epimerase, Chain A, domain 1"/>
    <property type="match status" value="2"/>
</dbReference>
<feature type="binding site" evidence="8">
    <location>
        <begin position="199"/>
        <end position="200"/>
    </location>
    <ligand>
        <name>substrate</name>
    </ligand>
</feature>
<dbReference type="Pfam" id="PF01678">
    <property type="entry name" value="DAP_epimerase"/>
    <property type="match status" value="2"/>
</dbReference>
<dbReference type="Proteomes" id="UP000238430">
    <property type="component" value="Unassembled WGS sequence"/>
</dbReference>
<keyword evidence="4 8" id="KW-0028">Amino-acid biosynthesis</keyword>
<evidence type="ECO:0000256" key="8">
    <source>
        <dbReference type="HAMAP-Rule" id="MF_00197"/>
    </source>
</evidence>
<feature type="active site" description="Proton acceptor" evidence="8">
    <location>
        <position position="198"/>
    </location>
</feature>
<dbReference type="UniPathway" id="UPA00034">
    <property type="reaction ID" value="UER00025"/>
</dbReference>
<comment type="subunit">
    <text evidence="8">Homodimer.</text>
</comment>
<accession>A0A2T1NH76</accession>
<evidence type="ECO:0000256" key="5">
    <source>
        <dbReference type="ARBA" id="ARBA00023154"/>
    </source>
</evidence>
<comment type="subcellular location">
    <subcellularLocation>
        <location evidence="8">Cytoplasm</location>
    </subcellularLocation>
</comment>
<keyword evidence="11" id="KW-1185">Reference proteome</keyword>
<dbReference type="EMBL" id="PXOT01000020">
    <property type="protein sequence ID" value="PSG92231.1"/>
    <property type="molecule type" value="Genomic_DNA"/>
</dbReference>
<dbReference type="PANTHER" id="PTHR31689">
    <property type="entry name" value="DIAMINOPIMELATE EPIMERASE, CHLOROPLASTIC"/>
    <property type="match status" value="1"/>
</dbReference>